<accession>A0A2N4UXN4</accession>
<dbReference type="EMBL" id="NPIB01000001">
    <property type="protein sequence ID" value="PLC59782.1"/>
    <property type="molecule type" value="Genomic_DNA"/>
</dbReference>
<reference evidence="2 3" key="1">
    <citation type="journal article" date="2018" name="Syst. Appl. Microbiol.">
        <title>Photobacterium carnosum sp. nov., isolated from spoiled modified atmosphere packaged poultry meat.</title>
        <authorList>
            <person name="Hilgarth M."/>
            <person name="Fuertes S."/>
            <person name="Ehrmann M."/>
            <person name="Vogel R.F."/>
        </authorList>
    </citation>
    <scope>NUCLEOTIDE SEQUENCE [LARGE SCALE GENOMIC DNA]</scope>
    <source>
        <strain evidence="2 3">TMW 2.2021</strain>
    </source>
</reference>
<organism evidence="2 3">
    <name type="scientific">Photobacterium carnosum</name>
    <dbReference type="NCBI Taxonomy" id="2023717"/>
    <lineage>
        <taxon>Bacteria</taxon>
        <taxon>Pseudomonadati</taxon>
        <taxon>Pseudomonadota</taxon>
        <taxon>Gammaproteobacteria</taxon>
        <taxon>Vibrionales</taxon>
        <taxon>Vibrionaceae</taxon>
        <taxon>Photobacterium</taxon>
    </lineage>
</organism>
<dbReference type="AlphaFoldDB" id="A0A2N4UXN4"/>
<feature type="transmembrane region" description="Helical" evidence="1">
    <location>
        <begin position="21"/>
        <end position="42"/>
    </location>
</feature>
<evidence type="ECO:0000313" key="2">
    <source>
        <dbReference type="EMBL" id="PLC59782.1"/>
    </source>
</evidence>
<keyword evidence="3" id="KW-1185">Reference proteome</keyword>
<evidence type="ECO:0000256" key="1">
    <source>
        <dbReference type="SAM" id="Phobius"/>
    </source>
</evidence>
<proteinExistence type="predicted"/>
<name>A0A2N4UXN4_9GAMM</name>
<keyword evidence="1" id="KW-0812">Transmembrane</keyword>
<protein>
    <recommendedName>
        <fullName evidence="4">Transmembrane protein</fullName>
    </recommendedName>
</protein>
<gene>
    <name evidence="2" type="ORF">CIK00_01870</name>
</gene>
<dbReference type="Proteomes" id="UP000234420">
    <property type="component" value="Unassembled WGS sequence"/>
</dbReference>
<keyword evidence="1" id="KW-0472">Membrane</keyword>
<evidence type="ECO:0008006" key="4">
    <source>
        <dbReference type="Google" id="ProtNLM"/>
    </source>
</evidence>
<keyword evidence="1" id="KW-1133">Transmembrane helix</keyword>
<evidence type="ECO:0000313" key="3">
    <source>
        <dbReference type="Proteomes" id="UP000234420"/>
    </source>
</evidence>
<comment type="caution">
    <text evidence="2">The sequence shown here is derived from an EMBL/GenBank/DDBJ whole genome shotgun (WGS) entry which is preliminary data.</text>
</comment>
<sequence length="99" mass="11760">MWLVGASTHLAFSKSLSYQKLIFKFTLYSVVQYYCFALFITINNKYFVIIFKLPNYQTTKLPNYQTTKLPNYQTTKLPNYQTTKLPNYQTTKLLTYLDL</sequence>